<evidence type="ECO:0008006" key="3">
    <source>
        <dbReference type="Google" id="ProtNLM"/>
    </source>
</evidence>
<name>A0A0A2UZ01_9BACI</name>
<dbReference type="STRING" id="1385513.N780_15740"/>
<dbReference type="Proteomes" id="UP000030153">
    <property type="component" value="Unassembled WGS sequence"/>
</dbReference>
<dbReference type="AlphaFoldDB" id="A0A0A2UZ01"/>
<evidence type="ECO:0000313" key="2">
    <source>
        <dbReference type="Proteomes" id="UP000030153"/>
    </source>
</evidence>
<evidence type="ECO:0000313" key="1">
    <source>
        <dbReference type="EMBL" id="KGP91998.1"/>
    </source>
</evidence>
<sequence length="112" mass="12678">MNSLNQLKIFGLYLTVSIFLIGCSNSEDSIKIEGYVVEVEKNRILVVENITKDAYEQLQDNSSDELMEQEEDLIYLETKSSNFNIGDKVQAMVSGVDTSYPAQAYPDKIKKE</sequence>
<reference evidence="1 2" key="1">
    <citation type="submission" date="2013-08" db="EMBL/GenBank/DDBJ databases">
        <title>Genome of Pontibacillus chungwhensis.</title>
        <authorList>
            <person name="Wang Q."/>
            <person name="Wang G."/>
        </authorList>
    </citation>
    <scope>NUCLEOTIDE SEQUENCE [LARGE SCALE GENOMIC DNA]</scope>
    <source>
        <strain evidence="1 2">BH030062</strain>
    </source>
</reference>
<keyword evidence="2" id="KW-1185">Reference proteome</keyword>
<dbReference type="InterPro" id="IPR021598">
    <property type="entry name" value="DUF3221"/>
</dbReference>
<organism evidence="1 2">
    <name type="scientific">Pontibacillus chungwhensis BH030062</name>
    <dbReference type="NCBI Taxonomy" id="1385513"/>
    <lineage>
        <taxon>Bacteria</taxon>
        <taxon>Bacillati</taxon>
        <taxon>Bacillota</taxon>
        <taxon>Bacilli</taxon>
        <taxon>Bacillales</taxon>
        <taxon>Bacillaceae</taxon>
        <taxon>Pontibacillus</taxon>
    </lineage>
</organism>
<accession>A0A0A2UZ01</accession>
<dbReference type="OrthoDB" id="2603210at2"/>
<gene>
    <name evidence="1" type="ORF">N780_15740</name>
</gene>
<protein>
    <recommendedName>
        <fullName evidence="3">DUF3221 domain-containing protein</fullName>
    </recommendedName>
</protein>
<dbReference type="RefSeq" id="WP_036781870.1">
    <property type="nucleotide sequence ID" value="NZ_AVBG01000004.1"/>
</dbReference>
<dbReference type="Pfam" id="PF11518">
    <property type="entry name" value="DUF3221"/>
    <property type="match status" value="1"/>
</dbReference>
<proteinExistence type="predicted"/>
<comment type="caution">
    <text evidence="1">The sequence shown here is derived from an EMBL/GenBank/DDBJ whole genome shotgun (WGS) entry which is preliminary data.</text>
</comment>
<dbReference type="EMBL" id="AVBG01000004">
    <property type="protein sequence ID" value="KGP91998.1"/>
    <property type="molecule type" value="Genomic_DNA"/>
</dbReference>